<protein>
    <submittedName>
        <fullName evidence="2">Uncharacterized protein</fullName>
    </submittedName>
</protein>
<dbReference type="EMBL" id="KZ559125">
    <property type="protein sequence ID" value="PLB40152.1"/>
    <property type="molecule type" value="Genomic_DNA"/>
</dbReference>
<organism evidence="2 3">
    <name type="scientific">Aspergillus candidus</name>
    <dbReference type="NCBI Taxonomy" id="41067"/>
    <lineage>
        <taxon>Eukaryota</taxon>
        <taxon>Fungi</taxon>
        <taxon>Dikarya</taxon>
        <taxon>Ascomycota</taxon>
        <taxon>Pezizomycotina</taxon>
        <taxon>Eurotiomycetes</taxon>
        <taxon>Eurotiomycetidae</taxon>
        <taxon>Eurotiales</taxon>
        <taxon>Aspergillaceae</taxon>
        <taxon>Aspergillus</taxon>
        <taxon>Aspergillus subgen. Circumdati</taxon>
    </lineage>
</organism>
<dbReference type="Proteomes" id="UP000234585">
    <property type="component" value="Unassembled WGS sequence"/>
</dbReference>
<keyword evidence="3" id="KW-1185">Reference proteome</keyword>
<evidence type="ECO:0000313" key="3">
    <source>
        <dbReference type="Proteomes" id="UP000234585"/>
    </source>
</evidence>
<reference evidence="2 3" key="1">
    <citation type="submission" date="2017-12" db="EMBL/GenBank/DDBJ databases">
        <authorList>
            <consortium name="DOE Joint Genome Institute"/>
            <person name="Haridas S."/>
            <person name="Kjaerbolling I."/>
            <person name="Vesth T.C."/>
            <person name="Frisvad J.C."/>
            <person name="Nybo J.L."/>
            <person name="Theobald S."/>
            <person name="Kuo A."/>
            <person name="Bowyer P."/>
            <person name="Matsuda Y."/>
            <person name="Mondo S."/>
            <person name="Lyhne E.K."/>
            <person name="Kogle M.E."/>
            <person name="Clum A."/>
            <person name="Lipzen A."/>
            <person name="Salamov A."/>
            <person name="Ngan C.Y."/>
            <person name="Daum C."/>
            <person name="Chiniquy J."/>
            <person name="Barry K."/>
            <person name="LaButti K."/>
            <person name="Simmons B.A."/>
            <person name="Magnuson J.K."/>
            <person name="Mortensen U.H."/>
            <person name="Larsen T.O."/>
            <person name="Grigoriev I.V."/>
            <person name="Baker S.E."/>
            <person name="Andersen M.R."/>
            <person name="Nordberg H.P."/>
            <person name="Cantor M.N."/>
            <person name="Hua S.X."/>
        </authorList>
    </citation>
    <scope>NUCLEOTIDE SEQUENCE [LARGE SCALE GENOMIC DNA]</scope>
    <source>
        <strain evidence="2 3">CBS 102.13</strain>
    </source>
</reference>
<keyword evidence="1" id="KW-0472">Membrane</keyword>
<dbReference type="AlphaFoldDB" id="A0A2I2FHQ2"/>
<sequence length="183" mass="20156">MTMTSSSHEHQPKTEEGSGLCIDRTTRLLFSTVPYSCTGVQTDLQWIHGTVDTVLYGHSPEQFMIDLLIAVPLAFLAFLLFSSLFSVFVCLLTCLSFFRLLVPLSLIWSGFIFIWFFCSLSSLSFHLLSLASLAGQSADTILCRSLINSTPLSLCASPTCSPSPLPIPTLHLPLKPPQILFPK</sequence>
<dbReference type="GeneID" id="36527389"/>
<keyword evidence="1" id="KW-0812">Transmembrane</keyword>
<evidence type="ECO:0000256" key="1">
    <source>
        <dbReference type="SAM" id="Phobius"/>
    </source>
</evidence>
<feature type="transmembrane region" description="Helical" evidence="1">
    <location>
        <begin position="67"/>
        <end position="100"/>
    </location>
</feature>
<evidence type="ECO:0000313" key="2">
    <source>
        <dbReference type="EMBL" id="PLB40152.1"/>
    </source>
</evidence>
<dbReference type="RefSeq" id="XP_024674164.1">
    <property type="nucleotide sequence ID" value="XM_024820229.1"/>
</dbReference>
<feature type="transmembrane region" description="Helical" evidence="1">
    <location>
        <begin position="106"/>
        <end position="128"/>
    </location>
</feature>
<accession>A0A2I2FHQ2</accession>
<proteinExistence type="predicted"/>
<keyword evidence="1" id="KW-1133">Transmembrane helix</keyword>
<gene>
    <name evidence="2" type="ORF">BDW47DRAFT_92583</name>
</gene>
<name>A0A2I2FHQ2_ASPCN</name>